<evidence type="ECO:0000313" key="1">
    <source>
        <dbReference type="EMBL" id="QVM82951.1"/>
    </source>
</evidence>
<organism evidence="1 2">
    <name type="scientific">Novosphingobium decolorationis</name>
    <dbReference type="NCBI Taxonomy" id="2698673"/>
    <lineage>
        <taxon>Bacteria</taxon>
        <taxon>Pseudomonadati</taxon>
        <taxon>Pseudomonadota</taxon>
        <taxon>Alphaproteobacteria</taxon>
        <taxon>Sphingomonadales</taxon>
        <taxon>Sphingomonadaceae</taxon>
        <taxon>Novosphingobium</taxon>
    </lineage>
</organism>
<reference evidence="1 2" key="1">
    <citation type="journal article" date="2021" name="Int. J. Syst. Evol. Microbiol.">
        <title>Novosphingobium decolorationis sp. nov., an aniline blue-decolourizing bacterium isolated from East Pacific sediment.</title>
        <authorList>
            <person name="Chen X."/>
            <person name="Dong B."/>
            <person name="Chen T."/>
            <person name="Ren N."/>
            <person name="Wang J."/>
            <person name="Xu Y."/>
            <person name="Yang J."/>
            <person name="Zhu S."/>
            <person name="Chen J."/>
        </authorList>
    </citation>
    <scope>NUCLEOTIDE SEQUENCE [LARGE SCALE GENOMIC DNA]</scope>
    <source>
        <strain evidence="1 2">502str22</strain>
    </source>
</reference>
<keyword evidence="2" id="KW-1185">Reference proteome</keyword>
<evidence type="ECO:0000313" key="2">
    <source>
        <dbReference type="Proteomes" id="UP000677126"/>
    </source>
</evidence>
<accession>A0ABX8E1E9</accession>
<proteinExistence type="predicted"/>
<protein>
    <submittedName>
        <fullName evidence="1">Uncharacterized protein</fullName>
    </submittedName>
</protein>
<dbReference type="Proteomes" id="UP000677126">
    <property type="component" value="Chromosome"/>
</dbReference>
<dbReference type="EMBL" id="CP054856">
    <property type="protein sequence ID" value="QVM82951.1"/>
    <property type="molecule type" value="Genomic_DNA"/>
</dbReference>
<dbReference type="RefSeq" id="WP_213502236.1">
    <property type="nucleotide sequence ID" value="NZ_CP054856.1"/>
</dbReference>
<name>A0ABX8E1E9_9SPHN</name>
<sequence length="65" mass="7606">MKPSEHFGMAGPREYRELVRNRRLFELARHNGYGTETGTWPEGVWWVVPHEMVPIVGAMKVRLEL</sequence>
<gene>
    <name evidence="1" type="ORF">HT578_03820</name>
</gene>